<evidence type="ECO:0000313" key="1">
    <source>
        <dbReference type="EMBL" id="CAG9316724.1"/>
    </source>
</evidence>
<dbReference type="GO" id="GO:0006508">
    <property type="term" value="P:proteolysis"/>
    <property type="evidence" value="ECO:0007669"/>
    <property type="project" value="TreeGrafter"/>
</dbReference>
<dbReference type="PANTHER" id="PTHR22939">
    <property type="entry name" value="SERINE PROTEASE FAMILY S1C HTRA-RELATED"/>
    <property type="match status" value="1"/>
</dbReference>
<comment type="caution">
    <text evidence="1">The sequence shown here is derived from an EMBL/GenBank/DDBJ whole genome shotgun (WGS) entry which is preliminary data.</text>
</comment>
<dbReference type="Gene3D" id="2.40.10.10">
    <property type="entry name" value="Trypsin-like serine proteases"/>
    <property type="match status" value="2"/>
</dbReference>
<dbReference type="EMBL" id="CAJZBQ010000016">
    <property type="protein sequence ID" value="CAG9316724.1"/>
    <property type="molecule type" value="Genomic_DNA"/>
</dbReference>
<dbReference type="Proteomes" id="UP001162131">
    <property type="component" value="Unassembled WGS sequence"/>
</dbReference>
<dbReference type="AlphaFoldDB" id="A0AAU9ITB1"/>
<organism evidence="1 2">
    <name type="scientific">Blepharisma stoltei</name>
    <dbReference type="NCBI Taxonomy" id="1481888"/>
    <lineage>
        <taxon>Eukaryota</taxon>
        <taxon>Sar</taxon>
        <taxon>Alveolata</taxon>
        <taxon>Ciliophora</taxon>
        <taxon>Postciliodesmatophora</taxon>
        <taxon>Heterotrichea</taxon>
        <taxon>Heterotrichida</taxon>
        <taxon>Blepharismidae</taxon>
        <taxon>Blepharisma</taxon>
    </lineage>
</organism>
<dbReference type="Pfam" id="PF13365">
    <property type="entry name" value="Trypsin_2"/>
    <property type="match status" value="1"/>
</dbReference>
<dbReference type="PANTHER" id="PTHR22939:SF129">
    <property type="entry name" value="SERINE PROTEASE HTRA2, MITOCHONDRIAL"/>
    <property type="match status" value="1"/>
</dbReference>
<evidence type="ECO:0008006" key="3">
    <source>
        <dbReference type="Google" id="ProtNLM"/>
    </source>
</evidence>
<reference evidence="1" key="1">
    <citation type="submission" date="2021-09" db="EMBL/GenBank/DDBJ databases">
        <authorList>
            <consortium name="AG Swart"/>
            <person name="Singh M."/>
            <person name="Singh A."/>
            <person name="Seah K."/>
            <person name="Emmerich C."/>
        </authorList>
    </citation>
    <scope>NUCLEOTIDE SEQUENCE</scope>
    <source>
        <strain evidence="1">ATCC30299</strain>
    </source>
</reference>
<protein>
    <recommendedName>
        <fullName evidence="3">Serine protease</fullName>
    </recommendedName>
</protein>
<evidence type="ECO:0000313" key="2">
    <source>
        <dbReference type="Proteomes" id="UP001162131"/>
    </source>
</evidence>
<name>A0AAU9ITB1_9CILI</name>
<dbReference type="SUPFAM" id="SSF50494">
    <property type="entry name" value="Trypsin-like serine proteases"/>
    <property type="match status" value="1"/>
</dbReference>
<accession>A0AAU9ITB1</accession>
<dbReference type="GO" id="GO:0012501">
    <property type="term" value="P:programmed cell death"/>
    <property type="evidence" value="ECO:0007669"/>
    <property type="project" value="TreeGrafter"/>
</dbReference>
<sequence>MKLFGLGSLAYCYYAHHKETKATLIAIQFSNQTRGTAFAISSSGLALTTSHCLKDYEATTTEGEFIQVIDYEKENDLALLQLPRHHTYNYIKLGDSSELKSGEEIFHYGLVINSLLGCKGYYQGSDGVSLFANVEMMHGQSGGPLVNTKGEVVGVNRGHIYCSPERIKLNPAHGGPSRYIPINTAKEFLQKNCTETDKGWVMKSKT</sequence>
<proteinExistence type="predicted"/>
<dbReference type="InterPro" id="IPR009003">
    <property type="entry name" value="Peptidase_S1_PA"/>
</dbReference>
<dbReference type="GO" id="GO:0004252">
    <property type="term" value="F:serine-type endopeptidase activity"/>
    <property type="evidence" value="ECO:0007669"/>
    <property type="project" value="TreeGrafter"/>
</dbReference>
<keyword evidence="2" id="KW-1185">Reference proteome</keyword>
<gene>
    <name evidence="1" type="ORF">BSTOLATCC_MIC16829</name>
</gene>
<dbReference type="InterPro" id="IPR043504">
    <property type="entry name" value="Peptidase_S1_PA_chymotrypsin"/>
</dbReference>